<evidence type="ECO:0000313" key="3">
    <source>
        <dbReference type="Proteomes" id="UP000323300"/>
    </source>
</evidence>
<accession>A0A1I3XLL3</accession>
<dbReference type="AlphaFoldDB" id="A0A1I3XLL3"/>
<dbReference type="OrthoDB" id="9810895at2"/>
<feature type="signal peptide" evidence="1">
    <location>
        <begin position="1"/>
        <end position="28"/>
    </location>
</feature>
<keyword evidence="1" id="KW-0732">Signal</keyword>
<gene>
    <name evidence="2" type="ORF">SAMN04488498_103345</name>
</gene>
<evidence type="ECO:0000256" key="1">
    <source>
        <dbReference type="SAM" id="SignalP"/>
    </source>
</evidence>
<sequence>MARRFLSHWIKYALAAVLMATSTAVAQAQQNCGPHADLIAHLHEKYQELQVGYGTVGTIAMMEVYASAAGTWTIIVTDVAGKSCIVAAGEGWETTTAATWPDA</sequence>
<keyword evidence="3" id="KW-1185">Reference proteome</keyword>
<feature type="chain" id="PRO_5009302377" evidence="1">
    <location>
        <begin position="29"/>
        <end position="103"/>
    </location>
</feature>
<organism evidence="2 3">
    <name type="scientific">Neomesorhizobium albiziae</name>
    <dbReference type="NCBI Taxonomy" id="335020"/>
    <lineage>
        <taxon>Bacteria</taxon>
        <taxon>Pseudomonadati</taxon>
        <taxon>Pseudomonadota</taxon>
        <taxon>Alphaproteobacteria</taxon>
        <taxon>Hyphomicrobiales</taxon>
        <taxon>Phyllobacteriaceae</taxon>
        <taxon>Neomesorhizobium</taxon>
    </lineage>
</organism>
<name>A0A1I3XLL3_9HYPH</name>
<proteinExistence type="predicted"/>
<dbReference type="RefSeq" id="WP_149759619.1">
    <property type="nucleotide sequence ID" value="NZ_BSPE01000008.1"/>
</dbReference>
<protein>
    <submittedName>
        <fullName evidence="2">Uncharacterized protein</fullName>
    </submittedName>
</protein>
<dbReference type="Proteomes" id="UP000323300">
    <property type="component" value="Unassembled WGS sequence"/>
</dbReference>
<dbReference type="EMBL" id="FOSL01000003">
    <property type="protein sequence ID" value="SFK20378.1"/>
    <property type="molecule type" value="Genomic_DNA"/>
</dbReference>
<evidence type="ECO:0000313" key="2">
    <source>
        <dbReference type="EMBL" id="SFK20378.1"/>
    </source>
</evidence>
<reference evidence="2 3" key="1">
    <citation type="submission" date="2016-10" db="EMBL/GenBank/DDBJ databases">
        <authorList>
            <person name="Varghese N."/>
            <person name="Submissions S."/>
        </authorList>
    </citation>
    <scope>NUCLEOTIDE SEQUENCE [LARGE SCALE GENOMIC DNA]</scope>
    <source>
        <strain evidence="2 3">DSM 21822</strain>
    </source>
</reference>